<dbReference type="FunFam" id="3.40.50.300:FF:002145">
    <property type="entry name" value="ABC transporter (MsbA subfamily)"/>
    <property type="match status" value="1"/>
</dbReference>
<dbReference type="InterPro" id="IPR036640">
    <property type="entry name" value="ABC1_TM_sf"/>
</dbReference>
<dbReference type="InterPro" id="IPR027417">
    <property type="entry name" value="P-loop_NTPase"/>
</dbReference>
<dbReference type="PANTHER" id="PTHR24223:SF415">
    <property type="entry name" value="FI20190P1"/>
    <property type="match status" value="1"/>
</dbReference>
<dbReference type="InterPro" id="IPR017871">
    <property type="entry name" value="ABC_transporter-like_CS"/>
</dbReference>
<evidence type="ECO:0000256" key="4">
    <source>
        <dbReference type="ARBA" id="ARBA00022692"/>
    </source>
</evidence>
<feature type="transmembrane region" description="Helical" evidence="11">
    <location>
        <begin position="504"/>
        <end position="526"/>
    </location>
</feature>
<evidence type="ECO:0000256" key="3">
    <source>
        <dbReference type="ARBA" id="ARBA00022475"/>
    </source>
</evidence>
<dbReference type="Gene3D" id="1.20.1560.10">
    <property type="entry name" value="ABC transporter type 1, transmembrane domain"/>
    <property type="match status" value="2"/>
</dbReference>
<keyword evidence="7" id="KW-0067">ATP-binding</keyword>
<keyword evidence="8 11" id="KW-1133">Transmembrane helix</keyword>
<dbReference type="Gene3D" id="3.40.50.300">
    <property type="entry name" value="P-loop containing nucleotide triphosphate hydrolases"/>
    <property type="match status" value="2"/>
</dbReference>
<dbReference type="CDD" id="cd03250">
    <property type="entry name" value="ABCC_MRP_domain1"/>
    <property type="match status" value="1"/>
</dbReference>
<dbReference type="FunFam" id="3.40.50.300:FF:000997">
    <property type="entry name" value="Multidrug resistance-associated protein 1"/>
    <property type="match status" value="1"/>
</dbReference>
<protein>
    <recommendedName>
        <fullName evidence="16">Pleiotropic drug resistance ABC transporter</fullName>
    </recommendedName>
</protein>
<dbReference type="InterPro" id="IPR003439">
    <property type="entry name" value="ABC_transporter-like_ATP-bd"/>
</dbReference>
<keyword evidence="2" id="KW-0813">Transport</keyword>
<feature type="transmembrane region" description="Helical" evidence="11">
    <location>
        <begin position="1072"/>
        <end position="1096"/>
    </location>
</feature>
<proteinExistence type="predicted"/>
<comment type="subcellular location">
    <subcellularLocation>
        <location evidence="1">Cell membrane</location>
        <topology evidence="1">Multi-pass membrane protein</topology>
    </subcellularLocation>
</comment>
<dbReference type="PROSITE" id="PS50929">
    <property type="entry name" value="ABC_TM1F"/>
    <property type="match status" value="2"/>
</dbReference>
<dbReference type="Pfam" id="PF00005">
    <property type="entry name" value="ABC_tran"/>
    <property type="match status" value="2"/>
</dbReference>
<feature type="transmembrane region" description="Helical" evidence="11">
    <location>
        <begin position="983"/>
        <end position="1002"/>
    </location>
</feature>
<keyword evidence="3" id="KW-1003">Cell membrane</keyword>
<dbReference type="GO" id="GO:0140359">
    <property type="term" value="F:ABC-type transporter activity"/>
    <property type="evidence" value="ECO:0007669"/>
    <property type="project" value="InterPro"/>
</dbReference>
<keyword evidence="4 11" id="KW-0812">Transmembrane</keyword>
<feature type="domain" description="ABC transmembrane type-1" evidence="13">
    <location>
        <begin position="369"/>
        <end position="649"/>
    </location>
</feature>
<dbReference type="GO" id="GO:0016887">
    <property type="term" value="F:ATP hydrolysis activity"/>
    <property type="evidence" value="ECO:0007669"/>
    <property type="project" value="InterPro"/>
</dbReference>
<feature type="domain" description="ABC transmembrane type-1" evidence="13">
    <location>
        <begin position="1078"/>
        <end position="1274"/>
    </location>
</feature>
<organism evidence="14 15">
    <name type="scientific">Meripilus lineatus</name>
    <dbReference type="NCBI Taxonomy" id="2056292"/>
    <lineage>
        <taxon>Eukaryota</taxon>
        <taxon>Fungi</taxon>
        <taxon>Dikarya</taxon>
        <taxon>Basidiomycota</taxon>
        <taxon>Agaricomycotina</taxon>
        <taxon>Agaricomycetes</taxon>
        <taxon>Polyporales</taxon>
        <taxon>Meripilaceae</taxon>
        <taxon>Meripilus</taxon>
    </lineage>
</organism>
<evidence type="ECO:0000256" key="10">
    <source>
        <dbReference type="ARBA" id="ARBA00023180"/>
    </source>
</evidence>
<dbReference type="Proteomes" id="UP001212997">
    <property type="component" value="Unassembled WGS sequence"/>
</dbReference>
<dbReference type="InterPro" id="IPR050173">
    <property type="entry name" value="ABC_transporter_C-like"/>
</dbReference>
<reference evidence="14" key="1">
    <citation type="submission" date="2022-07" db="EMBL/GenBank/DDBJ databases">
        <title>Genome Sequence of Physisporinus lineatus.</title>
        <authorList>
            <person name="Buettner E."/>
        </authorList>
    </citation>
    <scope>NUCLEOTIDE SEQUENCE</scope>
    <source>
        <strain evidence="14">VT162</strain>
    </source>
</reference>
<evidence type="ECO:0000256" key="9">
    <source>
        <dbReference type="ARBA" id="ARBA00023136"/>
    </source>
</evidence>
<evidence type="ECO:0000256" key="1">
    <source>
        <dbReference type="ARBA" id="ARBA00004651"/>
    </source>
</evidence>
<dbReference type="GO" id="GO:0005524">
    <property type="term" value="F:ATP binding"/>
    <property type="evidence" value="ECO:0007669"/>
    <property type="project" value="UniProtKB-KW"/>
</dbReference>
<dbReference type="InterPro" id="IPR003593">
    <property type="entry name" value="AAA+_ATPase"/>
</dbReference>
<keyword evidence="15" id="KW-1185">Reference proteome</keyword>
<keyword evidence="10" id="KW-0325">Glycoprotein</keyword>
<dbReference type="SMART" id="SM00382">
    <property type="entry name" value="AAA"/>
    <property type="match status" value="2"/>
</dbReference>
<evidence type="ECO:0000259" key="12">
    <source>
        <dbReference type="PROSITE" id="PS50893"/>
    </source>
</evidence>
<feature type="transmembrane region" description="Helical" evidence="11">
    <location>
        <begin position="1256"/>
        <end position="1276"/>
    </location>
</feature>
<evidence type="ECO:0000256" key="11">
    <source>
        <dbReference type="SAM" id="Phobius"/>
    </source>
</evidence>
<keyword evidence="9 11" id="KW-0472">Membrane</keyword>
<dbReference type="PROSITE" id="PS00211">
    <property type="entry name" value="ABC_TRANSPORTER_1"/>
    <property type="match status" value="2"/>
</dbReference>
<dbReference type="InterPro" id="IPR011527">
    <property type="entry name" value="ABC1_TM_dom"/>
</dbReference>
<dbReference type="CDD" id="cd18596">
    <property type="entry name" value="ABC_6TM_VMR1_D1_like"/>
    <property type="match status" value="1"/>
</dbReference>
<comment type="caution">
    <text evidence="14">The sequence shown here is derived from an EMBL/GenBank/DDBJ whole genome shotgun (WGS) entry which is preliminary data.</text>
</comment>
<feature type="transmembrane region" description="Helical" evidence="11">
    <location>
        <begin position="69"/>
        <end position="89"/>
    </location>
</feature>
<gene>
    <name evidence="14" type="ORF">NLI96_g453</name>
</gene>
<dbReference type="SUPFAM" id="SSF90123">
    <property type="entry name" value="ABC transporter transmembrane region"/>
    <property type="match status" value="2"/>
</dbReference>
<dbReference type="EMBL" id="JANAWD010000007">
    <property type="protein sequence ID" value="KAJ3491763.1"/>
    <property type="molecule type" value="Genomic_DNA"/>
</dbReference>
<evidence type="ECO:0000313" key="15">
    <source>
        <dbReference type="Proteomes" id="UP001212997"/>
    </source>
</evidence>
<keyword evidence="6" id="KW-0547">Nucleotide-binding</keyword>
<accession>A0AAD5YJA6</accession>
<dbReference type="FunFam" id="1.20.1560.10:FF:000013">
    <property type="entry name" value="ABC transporter C family member 2"/>
    <property type="match status" value="1"/>
</dbReference>
<evidence type="ECO:0008006" key="16">
    <source>
        <dbReference type="Google" id="ProtNLM"/>
    </source>
</evidence>
<feature type="transmembrane region" description="Helical" evidence="11">
    <location>
        <begin position="594"/>
        <end position="618"/>
    </location>
</feature>
<dbReference type="Pfam" id="PF00664">
    <property type="entry name" value="ABC_membrane"/>
    <property type="match status" value="2"/>
</dbReference>
<dbReference type="CDD" id="cd18604">
    <property type="entry name" value="ABC_6TM_VMR1_D2_like"/>
    <property type="match status" value="1"/>
</dbReference>
<evidence type="ECO:0000256" key="7">
    <source>
        <dbReference type="ARBA" id="ARBA00022840"/>
    </source>
</evidence>
<evidence type="ECO:0000256" key="8">
    <source>
        <dbReference type="ARBA" id="ARBA00022989"/>
    </source>
</evidence>
<dbReference type="SUPFAM" id="SSF52540">
    <property type="entry name" value="P-loop containing nucleoside triphosphate hydrolases"/>
    <property type="match status" value="2"/>
</dbReference>
<sequence>MREKLPGCASIRFVPSRHVGMVILGLHHSSSQSVLVAWPPSLVIANATSFDTDTTQSQYPWLSLQFRTLILGTTIPAAIVLLIFTYDFLSAVDLPKTIRKLLWILASPFTNFLSLDDLEDEPGSAYNPPLWKVRTMAVLSAIQAVAWAAFFCYAELVDDVDAGQKVEAGVGFSYALLRILFKPPRTPPYPLLLLGFAHSLAASVDLTALAIESNVDVLATVFILCRFGAPLVLIWVGGSLRLESTLPSKRVAMKNDVPSNDLTMPEDDTDLWSWSTFSFVEPIFKVANERTLNETDVWSLSPYFTHKNLFNKYLEYCHEHPTHSLLRFLLASSSLDLILDVTLEMWSAVVGMRYIPPLATHPKTHTRSAGFIPPYCLQNILAALADPSPDARATAYFYTALMFLANLSFAQVDMNQKWFSRRCYERTRGQLFCALHYKALKRRDISGKVKEEGGEDDDDAPKESADLGKVVNLMQGDAYAVAHRFWQFSGVFAAPVRLTIAMVFLYKVLGWSSIAGVIVVLVVYILNYPLAKYNVYITRQSWKAKDKRMNLVNELFQNIRFLKYYGWETRWSERVRESRETELKWRVKANIVDIMMSFIWTWMPSATGLSSFLCYTLIAGEKLTVSKAFTAVSLFSYLQGPMTELPNQIFALLHAYVSMKRINEFLEEPEVDDWASSLKSSPSLNQEGRGTIGFEDASFEWDVAPRSQPARFSLGPLNMKFPKEQLTIVSGATGSGKSALLSALLGEMHCLSGKVFFNKSGHQVAYCAQNPWLEHATIRDNIIFGAKFGYDETRYHTVVHACALDRDLEIFEAGDMTEIGEKGITLSGGQRARVALARALYSQAECILLDDPLAAVDMHTAQHLAKFALSGELARNRTIILVTHHISLCLPIASYLVELSNGTIIRQGSVQELESQGQLRKLVEVEDVAEEVPEVEDDKPMGNEADIGTQDVVPRKSQKLNGKLIDAEARAEGRVALSTYMTYIRAAGTWSWLVLFLLMVFYRTVDISSQVRKPSHSPLIKRTESLVMSQVFLAKWGEAYEQEDQIISIRKVAVQWFWERLPSPNADVKPWLLVYLDISVVGAFTVLGIISFGYYASLKASRSLFKALLTSLTGAQSRFYDITPIGRILNRFTTDINCIDDALLNSVRSAMAGVFNFVASIVVIVYVVPPFAPVAIFIAWLYIRIAPSYVKASRDLRRLESISLSPAFAGFDELLRGLPHVRAFAMETRYQNRFYQRVDKFQSFDHVYWLVANWLMWRYDCLGSVIVFLSTIFALMSGVKDGFAAIVIVQAGVFADASRHLVRVLAQLELDANSVERVIEYLGVPQEAPAIVASNRPPAYWPSSSGELSVQNLVVKYAPDLPSVLHGISFTVKPTEKIGIVGRTGSGKSTLALSLLRMIEAHSGQIIIDGIDIRTIGLDDLRTHVTIVSQDVSLFTGTIRSNIDPFGEHTDQECMDVLDRCHLTGAHPIMEGRKRAKITLDTVIAQTGSLSAGERQLVALARALLRRTNVVIMDEATSQIDSELDDQASISFY</sequence>
<dbReference type="PANTHER" id="PTHR24223">
    <property type="entry name" value="ATP-BINDING CASSETTE SUB-FAMILY C"/>
    <property type="match status" value="1"/>
</dbReference>
<dbReference type="GO" id="GO:0005886">
    <property type="term" value="C:plasma membrane"/>
    <property type="evidence" value="ECO:0007669"/>
    <property type="project" value="UniProtKB-SubCell"/>
</dbReference>
<feature type="transmembrane region" description="Helical" evidence="11">
    <location>
        <begin position="1154"/>
        <end position="1183"/>
    </location>
</feature>
<dbReference type="PROSITE" id="PS50893">
    <property type="entry name" value="ABC_TRANSPORTER_2"/>
    <property type="match status" value="1"/>
</dbReference>
<name>A0AAD5YJA6_9APHY</name>
<evidence type="ECO:0000256" key="5">
    <source>
        <dbReference type="ARBA" id="ARBA00022737"/>
    </source>
</evidence>
<evidence type="ECO:0000256" key="6">
    <source>
        <dbReference type="ARBA" id="ARBA00022741"/>
    </source>
</evidence>
<evidence type="ECO:0000313" key="14">
    <source>
        <dbReference type="EMBL" id="KAJ3491763.1"/>
    </source>
</evidence>
<keyword evidence="5" id="KW-0677">Repeat</keyword>
<evidence type="ECO:0000259" key="13">
    <source>
        <dbReference type="PROSITE" id="PS50929"/>
    </source>
</evidence>
<feature type="domain" description="ABC transporter" evidence="12">
    <location>
        <begin position="692"/>
        <end position="926"/>
    </location>
</feature>
<evidence type="ECO:0000256" key="2">
    <source>
        <dbReference type="ARBA" id="ARBA00022448"/>
    </source>
</evidence>